<dbReference type="GO" id="GO:0006357">
    <property type="term" value="P:regulation of transcription by RNA polymerase II"/>
    <property type="evidence" value="ECO:0000318"/>
    <property type="project" value="GO_Central"/>
</dbReference>
<dbReference type="OrthoDB" id="642540at2759"/>
<dbReference type="SMR" id="A0A3B6MJB8"/>
<feature type="coiled-coil region" evidence="6">
    <location>
        <begin position="91"/>
        <end position="118"/>
    </location>
</feature>
<evidence type="ECO:0000259" key="8">
    <source>
        <dbReference type="PROSITE" id="PS51297"/>
    </source>
</evidence>
<dbReference type="GO" id="GO:0045944">
    <property type="term" value="P:positive regulation of transcription by RNA polymerase II"/>
    <property type="evidence" value="ECO:0007669"/>
    <property type="project" value="InterPro"/>
</dbReference>
<dbReference type="Pfam" id="PF00319">
    <property type="entry name" value="SRF-TF"/>
    <property type="match status" value="1"/>
</dbReference>
<keyword evidence="5" id="KW-0539">Nucleus</keyword>
<dbReference type="Gramene" id="TraesWEE_scaffold_068077_01G000200.1">
    <property type="protein sequence ID" value="TraesWEE_scaffold_068077_01G000200.1"/>
    <property type="gene ID" value="TraesWEE_scaffold_068077_01G000200"/>
</dbReference>
<feature type="domain" description="MADS-box" evidence="7">
    <location>
        <begin position="1"/>
        <end position="61"/>
    </location>
</feature>
<name>A0A3B6MJB8_WHEAT</name>
<dbReference type="Proteomes" id="UP000019116">
    <property type="component" value="Chromosome 5D"/>
</dbReference>
<evidence type="ECO:0000313" key="9">
    <source>
        <dbReference type="EnsemblPlants" id="TraesCS5D02G002100.1"/>
    </source>
</evidence>
<dbReference type="SMART" id="SM00432">
    <property type="entry name" value="MADS"/>
    <property type="match status" value="1"/>
</dbReference>
<dbReference type="Gene3D" id="3.40.1810.10">
    <property type="entry name" value="Transcription factor, MADS-box"/>
    <property type="match status" value="1"/>
</dbReference>
<dbReference type="EnsemblPlants" id="TraesCS5D02G002100.1">
    <property type="protein sequence ID" value="TraesCS5D02G002100.1"/>
    <property type="gene ID" value="TraesCS5D02G002100"/>
</dbReference>
<dbReference type="InterPro" id="IPR002100">
    <property type="entry name" value="TF_MADSbox"/>
</dbReference>
<evidence type="ECO:0000313" key="10">
    <source>
        <dbReference type="Proteomes" id="UP000019116"/>
    </source>
</evidence>
<keyword evidence="2" id="KW-0805">Transcription regulation</keyword>
<dbReference type="GO" id="GO:0046983">
    <property type="term" value="F:protein dimerization activity"/>
    <property type="evidence" value="ECO:0007669"/>
    <property type="project" value="InterPro"/>
</dbReference>
<dbReference type="Gramene" id="TraesCS5D02G002100.1">
    <property type="protein sequence ID" value="TraesCS5D02G002100.1"/>
    <property type="gene ID" value="TraesCS5D02G002100"/>
</dbReference>
<dbReference type="SUPFAM" id="SSF55455">
    <property type="entry name" value="SRF-like"/>
    <property type="match status" value="1"/>
</dbReference>
<organism evidence="9">
    <name type="scientific">Triticum aestivum</name>
    <name type="common">Wheat</name>
    <dbReference type="NCBI Taxonomy" id="4565"/>
    <lineage>
        <taxon>Eukaryota</taxon>
        <taxon>Viridiplantae</taxon>
        <taxon>Streptophyta</taxon>
        <taxon>Embryophyta</taxon>
        <taxon>Tracheophyta</taxon>
        <taxon>Spermatophyta</taxon>
        <taxon>Magnoliopsida</taxon>
        <taxon>Liliopsida</taxon>
        <taxon>Poales</taxon>
        <taxon>Poaceae</taxon>
        <taxon>BOP clade</taxon>
        <taxon>Pooideae</taxon>
        <taxon>Triticodae</taxon>
        <taxon>Triticeae</taxon>
        <taxon>Triticinae</taxon>
        <taxon>Triticum</taxon>
    </lineage>
</organism>
<keyword evidence="3" id="KW-0238">DNA-binding</keyword>
<dbReference type="Gramene" id="TraesKAR5D01G0001480.1">
    <property type="protein sequence ID" value="cds.TraesKAR5D01G0001480.1"/>
    <property type="gene ID" value="TraesKAR5D01G0001480"/>
</dbReference>
<dbReference type="OMA" id="EHHRTLM"/>
<evidence type="ECO:0008006" key="11">
    <source>
        <dbReference type="Google" id="ProtNLM"/>
    </source>
</evidence>
<dbReference type="AlphaFoldDB" id="A0A3B6MJB8"/>
<dbReference type="InterPro" id="IPR002487">
    <property type="entry name" value="TF_Kbox"/>
</dbReference>
<dbReference type="CDD" id="cd00265">
    <property type="entry name" value="MADS_MEF2_like"/>
    <property type="match status" value="1"/>
</dbReference>
<evidence type="ECO:0000256" key="4">
    <source>
        <dbReference type="ARBA" id="ARBA00023163"/>
    </source>
</evidence>
<evidence type="ECO:0000256" key="5">
    <source>
        <dbReference type="ARBA" id="ARBA00023242"/>
    </source>
</evidence>
<dbReference type="PROSITE" id="PS50066">
    <property type="entry name" value="MADS_BOX_2"/>
    <property type="match status" value="1"/>
</dbReference>
<dbReference type="Gramene" id="TraesCAD_scaffold_061199_01G000200.1">
    <property type="protein sequence ID" value="TraesCAD_scaffold_061199_01G000200.1"/>
    <property type="gene ID" value="TraesCAD_scaffold_061199_01G000200"/>
</dbReference>
<dbReference type="Pfam" id="PF01486">
    <property type="entry name" value="K-box"/>
    <property type="match status" value="1"/>
</dbReference>
<dbReference type="STRING" id="4565.A0A3B6MJB8"/>
<keyword evidence="4" id="KW-0804">Transcription</keyword>
<dbReference type="InterPro" id="IPR033896">
    <property type="entry name" value="MEF2-like_N"/>
</dbReference>
<proteinExistence type="predicted"/>
<dbReference type="GO" id="GO:0000981">
    <property type="term" value="F:DNA-binding transcription factor activity, RNA polymerase II-specific"/>
    <property type="evidence" value="ECO:0000318"/>
    <property type="project" value="GO_Central"/>
</dbReference>
<dbReference type="PROSITE" id="PS51297">
    <property type="entry name" value="K_BOX"/>
    <property type="match status" value="1"/>
</dbReference>
<evidence type="ECO:0000256" key="1">
    <source>
        <dbReference type="ARBA" id="ARBA00004123"/>
    </source>
</evidence>
<keyword evidence="6" id="KW-0175">Coiled coil</keyword>
<reference evidence="9" key="1">
    <citation type="submission" date="2018-08" db="EMBL/GenBank/DDBJ databases">
        <authorList>
            <person name="Rossello M."/>
        </authorList>
    </citation>
    <scope>NUCLEOTIDE SEQUENCE [LARGE SCALE GENOMIC DNA]</scope>
    <source>
        <strain evidence="9">cv. Chinese Spring</strain>
    </source>
</reference>
<evidence type="ECO:0000256" key="2">
    <source>
        <dbReference type="ARBA" id="ARBA00023015"/>
    </source>
</evidence>
<dbReference type="PANTHER" id="PTHR48019">
    <property type="entry name" value="SERUM RESPONSE FACTOR HOMOLOG"/>
    <property type="match status" value="1"/>
</dbReference>
<evidence type="ECO:0000256" key="3">
    <source>
        <dbReference type="ARBA" id="ARBA00023125"/>
    </source>
</evidence>
<evidence type="ECO:0000259" key="7">
    <source>
        <dbReference type="PROSITE" id="PS50066"/>
    </source>
</evidence>
<dbReference type="PROSITE" id="PS00350">
    <property type="entry name" value="MADS_BOX_1"/>
    <property type="match status" value="1"/>
</dbReference>
<accession>A0A3B6MJB8</accession>
<dbReference type="GO" id="GO:0005634">
    <property type="term" value="C:nucleus"/>
    <property type="evidence" value="ECO:0007669"/>
    <property type="project" value="UniProtKB-SubCell"/>
</dbReference>
<keyword evidence="10" id="KW-1185">Reference proteome</keyword>
<comment type="subcellular location">
    <subcellularLocation>
        <location evidence="1">Nucleus</location>
    </subcellularLocation>
</comment>
<dbReference type="Gramene" id="TraesCLE_scaffold_002311_01G000200.1">
    <property type="protein sequence ID" value="TraesCLE_scaffold_002311_01G000200.1"/>
    <property type="gene ID" value="TraesCLE_scaffold_002311_01G000200"/>
</dbReference>
<feature type="domain" description="K-box" evidence="8">
    <location>
        <begin position="91"/>
        <end position="179"/>
    </location>
</feature>
<sequence>MARGKIVIRRIEKMSSRQVTFSKRRRGLLKKARELAILCDVQVGVIVFSSTGRLYEYASSTTSASTGMPSIIHKYQSAQEHQQLLNPVSQIMFWEGEVRKLQQEMQMLQEHHRTLMGERLSNLGVNDLCLLENQLEKSLRCIREKKNIQLSEEIKLIHERNLEIKNKLEKKESSNRENQLIQLCPLIPEHLKYPNDNVPATPTSIRRATIIMGFQITTNRFFPSV</sequence>
<evidence type="ECO:0000256" key="6">
    <source>
        <dbReference type="SAM" id="Coils"/>
    </source>
</evidence>
<dbReference type="InterPro" id="IPR036879">
    <property type="entry name" value="TF_MADSbox_sf"/>
</dbReference>
<dbReference type="GO" id="GO:0000978">
    <property type="term" value="F:RNA polymerase II cis-regulatory region sequence-specific DNA binding"/>
    <property type="evidence" value="ECO:0000318"/>
    <property type="project" value="GO_Central"/>
</dbReference>
<dbReference type="PRINTS" id="PR00404">
    <property type="entry name" value="MADSDOMAIN"/>
</dbReference>
<dbReference type="Gramene" id="TraesROB_scaffold_088753_01G000200.1">
    <property type="protein sequence ID" value="TraesROB_scaffold_088753_01G000200.1"/>
    <property type="gene ID" value="TraesROB_scaffold_088753_01G000200"/>
</dbReference>
<protein>
    <recommendedName>
        <fullName evidence="11">MADS-box transcription factor</fullName>
    </recommendedName>
</protein>
<dbReference type="Gramene" id="TraesCS5D03G0003500.1">
    <property type="protein sequence ID" value="TraesCS5D03G0003500.1.CDS"/>
    <property type="gene ID" value="TraesCS5D03G0003500"/>
</dbReference>
<dbReference type="InterPro" id="IPR050142">
    <property type="entry name" value="MADS-box/MEF2_TF"/>
</dbReference>
<reference evidence="9" key="2">
    <citation type="submission" date="2018-10" db="UniProtKB">
        <authorList>
            <consortium name="EnsemblPlants"/>
        </authorList>
    </citation>
    <scope>IDENTIFICATION</scope>
</reference>
<dbReference type="PaxDb" id="4565-Traes_5DS_82FA431DB.1"/>